<keyword evidence="3" id="KW-1185">Reference proteome</keyword>
<dbReference type="PROSITE" id="PS51819">
    <property type="entry name" value="VOC"/>
    <property type="match status" value="1"/>
</dbReference>
<dbReference type="InterPro" id="IPR004360">
    <property type="entry name" value="Glyas_Fos-R_dOase_dom"/>
</dbReference>
<dbReference type="EMBL" id="BMOD01000002">
    <property type="protein sequence ID" value="GGJ22273.1"/>
    <property type="molecule type" value="Genomic_DNA"/>
</dbReference>
<dbReference type="PANTHER" id="PTHR36437">
    <property type="entry name" value="GLYOXALASE/BLEOMYCIN RESISTANCE PROTEIN/DIOXYGENASE"/>
    <property type="match status" value="1"/>
</dbReference>
<dbReference type="Pfam" id="PF00903">
    <property type="entry name" value="Glyoxalase"/>
    <property type="match status" value="1"/>
</dbReference>
<dbReference type="RefSeq" id="WP_188999634.1">
    <property type="nucleotide sequence ID" value="NZ_BMOD01000002.1"/>
</dbReference>
<accession>A0ABQ2CUR7</accession>
<name>A0ABQ2CUR7_9DEIO</name>
<feature type="domain" description="VOC" evidence="1">
    <location>
        <begin position="4"/>
        <end position="133"/>
    </location>
</feature>
<evidence type="ECO:0000259" key="1">
    <source>
        <dbReference type="PROSITE" id="PS51819"/>
    </source>
</evidence>
<proteinExistence type="predicted"/>
<sequence length="140" mass="15836">MISAVSHITRYVQDAEEALKFYTEVLGFNKQFDGEAGPGLRWLTVTAPDQPGVEIVLFEPRVWFRDPDKAAEAESIIDRQPQLVFITKDIDAALLRLKEAGVKLDTPEVRDLPWGRDLEFRDITGSSINMVQLKPEPVLQ</sequence>
<protein>
    <recommendedName>
        <fullName evidence="1">VOC domain-containing protein</fullName>
    </recommendedName>
</protein>
<reference evidence="3" key="1">
    <citation type="journal article" date="2019" name="Int. J. Syst. Evol. Microbiol.">
        <title>The Global Catalogue of Microorganisms (GCM) 10K type strain sequencing project: providing services to taxonomists for standard genome sequencing and annotation.</title>
        <authorList>
            <consortium name="The Broad Institute Genomics Platform"/>
            <consortium name="The Broad Institute Genome Sequencing Center for Infectious Disease"/>
            <person name="Wu L."/>
            <person name="Ma J."/>
        </authorList>
    </citation>
    <scope>NUCLEOTIDE SEQUENCE [LARGE SCALE GENOMIC DNA]</scope>
    <source>
        <strain evidence="3">JCM 14370</strain>
    </source>
</reference>
<dbReference type="InterPro" id="IPR029068">
    <property type="entry name" value="Glyas_Bleomycin-R_OHBP_Dase"/>
</dbReference>
<gene>
    <name evidence="2" type="ORF">GCM10008938_05700</name>
</gene>
<comment type="caution">
    <text evidence="2">The sequence shown here is derived from an EMBL/GenBank/DDBJ whole genome shotgun (WGS) entry which is preliminary data.</text>
</comment>
<evidence type="ECO:0000313" key="2">
    <source>
        <dbReference type="EMBL" id="GGJ22273.1"/>
    </source>
</evidence>
<dbReference type="InterPro" id="IPR037523">
    <property type="entry name" value="VOC_core"/>
</dbReference>
<evidence type="ECO:0000313" key="3">
    <source>
        <dbReference type="Proteomes" id="UP000632222"/>
    </source>
</evidence>
<dbReference type="SUPFAM" id="SSF54593">
    <property type="entry name" value="Glyoxalase/Bleomycin resistance protein/Dihydroxybiphenyl dioxygenase"/>
    <property type="match status" value="1"/>
</dbReference>
<dbReference type="Proteomes" id="UP000632222">
    <property type="component" value="Unassembled WGS sequence"/>
</dbReference>
<dbReference type="Gene3D" id="3.10.180.10">
    <property type="entry name" value="2,3-Dihydroxybiphenyl 1,2-Dioxygenase, domain 1"/>
    <property type="match status" value="1"/>
</dbReference>
<organism evidence="2 3">
    <name type="scientific">Deinococcus roseus</name>
    <dbReference type="NCBI Taxonomy" id="392414"/>
    <lineage>
        <taxon>Bacteria</taxon>
        <taxon>Thermotogati</taxon>
        <taxon>Deinococcota</taxon>
        <taxon>Deinococci</taxon>
        <taxon>Deinococcales</taxon>
        <taxon>Deinococcaceae</taxon>
        <taxon>Deinococcus</taxon>
    </lineage>
</organism>
<dbReference type="PANTHER" id="PTHR36437:SF2">
    <property type="entry name" value="GLYOXALASE_BLEOMYCIN RESISTANCE PROTEIN_DIOXYGENASE"/>
    <property type="match status" value="1"/>
</dbReference>